<feature type="repeat" description="TPR" evidence="1">
    <location>
        <begin position="627"/>
        <end position="660"/>
    </location>
</feature>
<evidence type="ECO:0000256" key="2">
    <source>
        <dbReference type="SAM" id="MobiDB-lite"/>
    </source>
</evidence>
<dbReference type="EMBL" id="JAMYJR010000001">
    <property type="protein sequence ID" value="MCO8269051.1"/>
    <property type="molecule type" value="Genomic_DNA"/>
</dbReference>
<feature type="compositionally biased region" description="Basic and acidic residues" evidence="2">
    <location>
        <begin position="348"/>
        <end position="359"/>
    </location>
</feature>
<dbReference type="InterPro" id="IPR011990">
    <property type="entry name" value="TPR-like_helical_dom_sf"/>
</dbReference>
<feature type="repeat" description="TPR" evidence="1">
    <location>
        <begin position="707"/>
        <end position="740"/>
    </location>
</feature>
<name>A0ABT1DGZ1_9ACTN</name>
<feature type="region of interest" description="Disordered" evidence="2">
    <location>
        <begin position="836"/>
        <end position="909"/>
    </location>
</feature>
<feature type="domain" description="NB-ARC" evidence="3">
    <location>
        <begin position="133"/>
        <end position="285"/>
    </location>
</feature>
<dbReference type="Pfam" id="PF00931">
    <property type="entry name" value="NB-ARC"/>
    <property type="match status" value="1"/>
</dbReference>
<evidence type="ECO:0000256" key="1">
    <source>
        <dbReference type="PROSITE-ProRule" id="PRU00339"/>
    </source>
</evidence>
<dbReference type="Pfam" id="PF13424">
    <property type="entry name" value="TPR_12"/>
    <property type="match status" value="2"/>
</dbReference>
<evidence type="ECO:0000313" key="4">
    <source>
        <dbReference type="EMBL" id="MCO8269051.1"/>
    </source>
</evidence>
<dbReference type="SMART" id="SM00028">
    <property type="entry name" value="TPR"/>
    <property type="match status" value="4"/>
</dbReference>
<sequence>MTSPHSDPATLPDPAPARSLDDLTTLLRALKAWAGNPSYELITERVNSERPAKRATVSDCFRSGRRRVDNDLFIAVVRALRPDRGYVAQWRQALRVVAGETRAAAQVRTQDALPADPPEFTGRAAELSQLRRDPAGLATIEGMAGVGKTQLAVHAAHLLAADHPYDHVLFVDLRGFHIDPAQPPADPSAVLDSLLQLLGLPARRIPHDLTARAAAFRDHLAHRRALIVLDNAADDQQVRPLLPDAPGVRTLVTSRRSLATLAASTRLTLSVFTPDEARAFLSQAGNPLPGDSHTAALEPDGSQVRSPRLDGGHAADLRVDGSQVASSGPDLPHAGTRSPNEQRAARPIADDSHGARLDSDGSYPGSLDPDDATALARIAEHCGYLPLALGLVSSHVRARPGWTLFDHADRLDQKRRDRRLETGVELALRLSYQGLPPDRQRLLRLVALHPGQDLDPYAAAALAEAEPHDVAAHLRSLADDHLLLTRRPGRYGFHDLVHAYALEAGADEDSPSERRAARTRLFDYFVATAAAAMDSLHPAEKQRRPKVPEIAHAQPALSTPEQARIWLDTERSELTAVAATSGWPEQTLRLSGTLFRYLDGGHYSDALTIHGHAQAAAEALEDLAAQAQAVLGYGTTHSRLGRYDEAGEYLRRSLDLFLRAGDLLGQARALANLGNVDARLAHYASAADYYAGAMRTFRDAGDPAGEARALGNLGSVEERLGRYDAAAEHLSSAVALSQSLGDRTGQAQNLDNLGSVETARGHPHTATAHHERSLTLFQSLGNESGEAWALYGLGAAQTQLGRTTPATNYLVRALALFQKAGDRDGESWTHNGLAEATLTTTDRLSPDAPTPPGGSGDATLTSTAEVPRDAPILPGGSGDATLTSTDHASRQAHTPPAGDGLLMSDGATDGVGHRGADAVRGRVSEAVAHYRAALLLAEEVGARDQQARAHRGLARVLGPTAEGRDHEERARALMAELGLPVPDLPQ</sequence>
<feature type="region of interest" description="Disordered" evidence="2">
    <location>
        <begin position="282"/>
        <end position="368"/>
    </location>
</feature>
<accession>A0ABT1DGZ1</accession>
<dbReference type="SUPFAM" id="SSF52540">
    <property type="entry name" value="P-loop containing nucleoside triphosphate hydrolases"/>
    <property type="match status" value="1"/>
</dbReference>
<proteinExistence type="predicted"/>
<dbReference type="PANTHER" id="PTHR47691">
    <property type="entry name" value="REGULATOR-RELATED"/>
    <property type="match status" value="1"/>
</dbReference>
<dbReference type="SUPFAM" id="SSF48452">
    <property type="entry name" value="TPR-like"/>
    <property type="match status" value="2"/>
</dbReference>
<comment type="caution">
    <text evidence="4">The sequence shown here is derived from an EMBL/GenBank/DDBJ whole genome shotgun (WGS) entry which is preliminary data.</text>
</comment>
<evidence type="ECO:0000259" key="3">
    <source>
        <dbReference type="Pfam" id="PF00931"/>
    </source>
</evidence>
<evidence type="ECO:0000313" key="5">
    <source>
        <dbReference type="Proteomes" id="UP001523369"/>
    </source>
</evidence>
<reference evidence="4 5" key="1">
    <citation type="submission" date="2022-06" db="EMBL/GenBank/DDBJ databases">
        <title>New Species of the Genus Actinoplanes, ActinopZanes ferrugineus.</title>
        <authorList>
            <person name="Ding P."/>
        </authorList>
    </citation>
    <scope>NUCLEOTIDE SEQUENCE [LARGE SCALE GENOMIC DNA]</scope>
    <source>
        <strain evidence="4 5">TRM88003</strain>
    </source>
</reference>
<dbReference type="PRINTS" id="PR00364">
    <property type="entry name" value="DISEASERSIST"/>
</dbReference>
<feature type="compositionally biased region" description="Basic and acidic residues" evidence="2">
    <location>
        <begin position="307"/>
        <end position="319"/>
    </location>
</feature>
<dbReference type="InterPro" id="IPR027417">
    <property type="entry name" value="P-loop_NTPase"/>
</dbReference>
<keyword evidence="5" id="KW-1185">Reference proteome</keyword>
<organism evidence="4 5">
    <name type="scientific">Paractinoplanes aksuensis</name>
    <dbReference type="NCBI Taxonomy" id="2939490"/>
    <lineage>
        <taxon>Bacteria</taxon>
        <taxon>Bacillati</taxon>
        <taxon>Actinomycetota</taxon>
        <taxon>Actinomycetes</taxon>
        <taxon>Micromonosporales</taxon>
        <taxon>Micromonosporaceae</taxon>
        <taxon>Paractinoplanes</taxon>
    </lineage>
</organism>
<dbReference type="PROSITE" id="PS50005">
    <property type="entry name" value="TPR"/>
    <property type="match status" value="2"/>
</dbReference>
<protein>
    <submittedName>
        <fullName evidence="4">Tetratricopeptide repeat protein</fullName>
    </submittedName>
</protein>
<dbReference type="RefSeq" id="WP_253235195.1">
    <property type="nucleotide sequence ID" value="NZ_JAMYJR010000001.1"/>
</dbReference>
<dbReference type="InterPro" id="IPR019734">
    <property type="entry name" value="TPR_rpt"/>
</dbReference>
<keyword evidence="1" id="KW-0802">TPR repeat</keyword>
<gene>
    <name evidence="4" type="ORF">M1L60_00440</name>
</gene>
<dbReference type="Proteomes" id="UP001523369">
    <property type="component" value="Unassembled WGS sequence"/>
</dbReference>
<dbReference type="Gene3D" id="1.25.40.10">
    <property type="entry name" value="Tetratricopeptide repeat domain"/>
    <property type="match status" value="1"/>
</dbReference>
<dbReference type="InterPro" id="IPR002182">
    <property type="entry name" value="NB-ARC"/>
</dbReference>
<dbReference type="Gene3D" id="3.40.50.300">
    <property type="entry name" value="P-loop containing nucleotide triphosphate hydrolases"/>
    <property type="match status" value="1"/>
</dbReference>
<dbReference type="PANTHER" id="PTHR47691:SF3">
    <property type="entry name" value="HTH-TYPE TRANSCRIPTIONAL REGULATOR RV0890C-RELATED"/>
    <property type="match status" value="1"/>
</dbReference>